<reference evidence="8" key="1">
    <citation type="submission" date="2016-10" db="EMBL/GenBank/DDBJ databases">
        <authorList>
            <person name="Varghese N."/>
            <person name="Submissions S."/>
        </authorList>
    </citation>
    <scope>NUCLEOTIDE SEQUENCE [LARGE SCALE GENOMIC DNA]</scope>
    <source>
        <strain evidence="8">CGMCC 1.8895</strain>
    </source>
</reference>
<dbReference type="PROSITE" id="PS51257">
    <property type="entry name" value="PROKAR_LIPOPROTEIN"/>
    <property type="match status" value="1"/>
</dbReference>
<comment type="similarity">
    <text evidence="2">Belongs to the bacterial solute-binding protein 8 family.</text>
</comment>
<feature type="domain" description="Fe/B12 periplasmic-binding" evidence="6">
    <location>
        <begin position="56"/>
        <end position="312"/>
    </location>
</feature>
<gene>
    <name evidence="7" type="ORF">SAMN05216216_11610</name>
</gene>
<dbReference type="GO" id="GO:1901678">
    <property type="term" value="P:iron coordination entity transport"/>
    <property type="evidence" value="ECO:0007669"/>
    <property type="project" value="UniProtKB-ARBA"/>
</dbReference>
<dbReference type="Proteomes" id="UP000199008">
    <property type="component" value="Unassembled WGS sequence"/>
</dbReference>
<dbReference type="SUPFAM" id="SSF53807">
    <property type="entry name" value="Helical backbone' metal receptor"/>
    <property type="match status" value="1"/>
</dbReference>
<dbReference type="Gene3D" id="3.40.50.1980">
    <property type="entry name" value="Nitrogenase molybdenum iron protein domain"/>
    <property type="match status" value="2"/>
</dbReference>
<dbReference type="AlphaFoldDB" id="A0A1G9G9N0"/>
<evidence type="ECO:0000259" key="6">
    <source>
        <dbReference type="PROSITE" id="PS50983"/>
    </source>
</evidence>
<dbReference type="Pfam" id="PF01497">
    <property type="entry name" value="Peripla_BP_2"/>
    <property type="match status" value="1"/>
</dbReference>
<evidence type="ECO:0000313" key="7">
    <source>
        <dbReference type="EMBL" id="SDK97390.1"/>
    </source>
</evidence>
<evidence type="ECO:0000256" key="2">
    <source>
        <dbReference type="ARBA" id="ARBA00008814"/>
    </source>
</evidence>
<proteinExistence type="inferred from homology"/>
<evidence type="ECO:0000256" key="4">
    <source>
        <dbReference type="ARBA" id="ARBA00022729"/>
    </source>
</evidence>
<dbReference type="PROSITE" id="PS50983">
    <property type="entry name" value="FE_B12_PBP"/>
    <property type="match status" value="1"/>
</dbReference>
<keyword evidence="3" id="KW-0813">Transport</keyword>
<comment type="subcellular location">
    <subcellularLocation>
        <location evidence="1">Cell envelope</location>
    </subcellularLocation>
</comment>
<dbReference type="STRING" id="576118.SAMN05216216_11610"/>
<keyword evidence="4 5" id="KW-0732">Signal</keyword>
<name>A0A1G9G9N0_9BACL</name>
<dbReference type="PANTHER" id="PTHR30532">
    <property type="entry name" value="IRON III DICITRATE-BINDING PERIPLASMIC PROTEIN"/>
    <property type="match status" value="1"/>
</dbReference>
<feature type="signal peptide" evidence="5">
    <location>
        <begin position="1"/>
        <end position="20"/>
    </location>
</feature>
<dbReference type="RefSeq" id="WP_092986784.1">
    <property type="nucleotide sequence ID" value="NZ_FNFY01000016.1"/>
</dbReference>
<protein>
    <submittedName>
        <fullName evidence="7">Iron complex transport system substrate-binding protein</fullName>
    </submittedName>
</protein>
<keyword evidence="8" id="KW-1185">Reference proteome</keyword>
<organism evidence="7 8">
    <name type="scientific">Lacicoccus qingdaonensis</name>
    <dbReference type="NCBI Taxonomy" id="576118"/>
    <lineage>
        <taxon>Bacteria</taxon>
        <taxon>Bacillati</taxon>
        <taxon>Bacillota</taxon>
        <taxon>Bacilli</taxon>
        <taxon>Bacillales</taxon>
        <taxon>Salinicoccaceae</taxon>
        <taxon>Lacicoccus</taxon>
    </lineage>
</organism>
<evidence type="ECO:0000256" key="5">
    <source>
        <dbReference type="SAM" id="SignalP"/>
    </source>
</evidence>
<feature type="chain" id="PRO_5038435902" evidence="5">
    <location>
        <begin position="21"/>
        <end position="312"/>
    </location>
</feature>
<evidence type="ECO:0000256" key="3">
    <source>
        <dbReference type="ARBA" id="ARBA00022448"/>
    </source>
</evidence>
<dbReference type="OrthoDB" id="2417096at2"/>
<dbReference type="InterPro" id="IPR002491">
    <property type="entry name" value="ABC_transptr_periplasmic_BD"/>
</dbReference>
<dbReference type="GO" id="GO:0030288">
    <property type="term" value="C:outer membrane-bounded periplasmic space"/>
    <property type="evidence" value="ECO:0007669"/>
    <property type="project" value="TreeGrafter"/>
</dbReference>
<dbReference type="PANTHER" id="PTHR30532:SF1">
    <property type="entry name" value="IRON(3+)-HYDROXAMATE-BINDING PROTEIN FHUD"/>
    <property type="match status" value="1"/>
</dbReference>
<evidence type="ECO:0000313" key="8">
    <source>
        <dbReference type="Proteomes" id="UP000199008"/>
    </source>
</evidence>
<evidence type="ECO:0000256" key="1">
    <source>
        <dbReference type="ARBA" id="ARBA00004196"/>
    </source>
</evidence>
<dbReference type="EMBL" id="FNFY01000016">
    <property type="protein sequence ID" value="SDK97390.1"/>
    <property type="molecule type" value="Genomic_DNA"/>
</dbReference>
<accession>A0A1G9G9N0</accession>
<dbReference type="InterPro" id="IPR051313">
    <property type="entry name" value="Bact_iron-sidero_bind"/>
</dbReference>
<sequence>MKKRLIMVLAVMMIAVYGCQNDNEEQNSGASDETGNVEALEDDAGNEVDVPENPERIVAPYLEDDILTLEEKPVVQWSVNDGGSIQDYLQEEGLEGLELIPHDLPFEVVASHEPDLILLSSSDFADDESYSNYSSIAPTFVVESGSYDDWRERLGRVSEIFGKEDMAEEKIDEYESLAEEVRTGLPDETAMSVWKSGESYFISNADKSSGEVLYNDLGLGVPPVVEEVSEGNETPWIEISLESLAESEVDHIFFTGDEAGDAEEAFSEDVFQNIPAVENGNVYEYTGADSWLYSGYIANTQIIEDVEEEFSE</sequence>